<reference evidence="2" key="1">
    <citation type="journal article" date="2021" name="Proc. Natl. Acad. Sci. U.S.A.">
        <title>A Catalog of Tens of Thousands of Viruses from Human Metagenomes Reveals Hidden Associations with Chronic Diseases.</title>
        <authorList>
            <person name="Tisza M.J."/>
            <person name="Buck C.B."/>
        </authorList>
    </citation>
    <scope>NUCLEOTIDE SEQUENCE</scope>
    <source>
        <strain evidence="2">Ctrub15</strain>
    </source>
</reference>
<dbReference type="EMBL" id="BK014743">
    <property type="protein sequence ID" value="DAD73747.1"/>
    <property type="molecule type" value="Genomic_DNA"/>
</dbReference>
<protein>
    <submittedName>
        <fullName evidence="2">Uncharacterized protein</fullName>
    </submittedName>
</protein>
<evidence type="ECO:0000256" key="1">
    <source>
        <dbReference type="SAM" id="MobiDB-lite"/>
    </source>
</evidence>
<name>A0A8S5LVD8_9CAUD</name>
<proteinExistence type="predicted"/>
<sequence length="29" mass="3271">MLNSRMRLKSRHGAFKMARPQGVDSIPDA</sequence>
<evidence type="ECO:0000313" key="2">
    <source>
        <dbReference type="EMBL" id="DAD73747.1"/>
    </source>
</evidence>
<feature type="region of interest" description="Disordered" evidence="1">
    <location>
        <begin position="1"/>
        <end position="29"/>
    </location>
</feature>
<feature type="compositionally biased region" description="Basic residues" evidence="1">
    <location>
        <begin position="1"/>
        <end position="14"/>
    </location>
</feature>
<accession>A0A8S5LVD8</accession>
<organism evidence="2">
    <name type="scientific">Podoviridae sp. ctrub15</name>
    <dbReference type="NCBI Taxonomy" id="2826581"/>
    <lineage>
        <taxon>Viruses</taxon>
        <taxon>Duplodnaviria</taxon>
        <taxon>Heunggongvirae</taxon>
        <taxon>Uroviricota</taxon>
        <taxon>Caudoviricetes</taxon>
    </lineage>
</organism>